<dbReference type="NCBIfam" id="TIGR00797">
    <property type="entry name" value="matE"/>
    <property type="match status" value="1"/>
</dbReference>
<evidence type="ECO:0000256" key="6">
    <source>
        <dbReference type="ARBA" id="ARBA00023136"/>
    </source>
</evidence>
<dbReference type="PANTHER" id="PTHR42925:SF2">
    <property type="entry name" value="NA+ DRIVEN MULTIDRUG EFFLUX PUMP"/>
    <property type="match status" value="1"/>
</dbReference>
<evidence type="ECO:0000256" key="2">
    <source>
        <dbReference type="ARBA" id="ARBA00022448"/>
    </source>
</evidence>
<dbReference type="PANTHER" id="PTHR42925">
    <property type="entry name" value="MULTIDRUG AND TOXIN EFFLUX PROTEIN MATE FAMILY"/>
    <property type="match status" value="1"/>
</dbReference>
<dbReference type="GO" id="GO:0042910">
    <property type="term" value="F:xenobiotic transmembrane transporter activity"/>
    <property type="evidence" value="ECO:0007669"/>
    <property type="project" value="InterPro"/>
</dbReference>
<comment type="caution">
    <text evidence="8">The sequence shown here is derived from an EMBL/GenBank/DDBJ whole genome shotgun (WGS) entry which is preliminary data.</text>
</comment>
<keyword evidence="6 7" id="KW-0472">Membrane</keyword>
<evidence type="ECO:0000256" key="4">
    <source>
        <dbReference type="ARBA" id="ARBA00022692"/>
    </source>
</evidence>
<keyword evidence="4 7" id="KW-0812">Transmembrane</keyword>
<accession>A0A4Z0YEV0</accession>
<evidence type="ECO:0000313" key="8">
    <source>
        <dbReference type="EMBL" id="TGJ77440.1"/>
    </source>
</evidence>
<feature type="transmembrane region" description="Helical" evidence="7">
    <location>
        <begin position="140"/>
        <end position="160"/>
    </location>
</feature>
<feature type="transmembrane region" description="Helical" evidence="7">
    <location>
        <begin position="292"/>
        <end position="312"/>
    </location>
</feature>
<protein>
    <submittedName>
        <fullName evidence="8">Multidrug resistance protein NorM</fullName>
    </submittedName>
</protein>
<dbReference type="CDD" id="cd13134">
    <property type="entry name" value="MATE_like_8"/>
    <property type="match status" value="1"/>
</dbReference>
<evidence type="ECO:0000313" key="9">
    <source>
        <dbReference type="Proteomes" id="UP000297714"/>
    </source>
</evidence>
<reference evidence="8 9" key="1">
    <citation type="submission" date="2019-04" db="EMBL/GenBank/DDBJ databases">
        <authorList>
            <person name="Poehlein A."/>
            <person name="Bengelsdorf F.R."/>
            <person name="Duerre P."/>
            <person name="Daniel R."/>
        </authorList>
    </citation>
    <scope>NUCLEOTIDE SEQUENCE [LARGE SCALE GENOMIC DNA]</scope>
    <source>
        <strain evidence="8 9">BS-1</strain>
    </source>
</reference>
<gene>
    <name evidence="8" type="primary">norM</name>
    <name evidence="8" type="ORF">CAGA_08100</name>
</gene>
<name>A0A4Z0YEV0_9FIRM</name>
<feature type="transmembrane region" description="Helical" evidence="7">
    <location>
        <begin position="172"/>
        <end position="193"/>
    </location>
</feature>
<dbReference type="OrthoDB" id="9780160at2"/>
<dbReference type="AlphaFoldDB" id="A0A4Z0YEV0"/>
<evidence type="ECO:0000256" key="1">
    <source>
        <dbReference type="ARBA" id="ARBA00004651"/>
    </source>
</evidence>
<feature type="transmembrane region" description="Helical" evidence="7">
    <location>
        <begin position="205"/>
        <end position="226"/>
    </location>
</feature>
<dbReference type="InterPro" id="IPR048279">
    <property type="entry name" value="MdtK-like"/>
</dbReference>
<keyword evidence="3" id="KW-1003">Cell membrane</keyword>
<evidence type="ECO:0000256" key="5">
    <source>
        <dbReference type="ARBA" id="ARBA00022989"/>
    </source>
</evidence>
<feature type="transmembrane region" description="Helical" evidence="7">
    <location>
        <begin position="332"/>
        <end position="353"/>
    </location>
</feature>
<organism evidence="8 9">
    <name type="scientific">Caproiciproducens galactitolivorans</name>
    <dbReference type="NCBI Taxonomy" id="642589"/>
    <lineage>
        <taxon>Bacteria</taxon>
        <taxon>Bacillati</taxon>
        <taxon>Bacillota</taxon>
        <taxon>Clostridia</taxon>
        <taxon>Eubacteriales</taxon>
        <taxon>Acutalibacteraceae</taxon>
        <taxon>Caproiciproducens</taxon>
    </lineage>
</organism>
<evidence type="ECO:0000256" key="7">
    <source>
        <dbReference type="SAM" id="Phobius"/>
    </source>
</evidence>
<dbReference type="Proteomes" id="UP000297714">
    <property type="component" value="Unassembled WGS sequence"/>
</dbReference>
<proteinExistence type="predicted"/>
<keyword evidence="5 7" id="KW-1133">Transmembrane helix</keyword>
<feature type="transmembrane region" description="Helical" evidence="7">
    <location>
        <begin position="99"/>
        <end position="120"/>
    </location>
</feature>
<dbReference type="Pfam" id="PF01554">
    <property type="entry name" value="MatE"/>
    <property type="match status" value="2"/>
</dbReference>
<dbReference type="InterPro" id="IPR047135">
    <property type="entry name" value="YsiQ"/>
</dbReference>
<dbReference type="InterPro" id="IPR002528">
    <property type="entry name" value="MATE_fam"/>
</dbReference>
<dbReference type="PIRSF" id="PIRSF006603">
    <property type="entry name" value="DinF"/>
    <property type="match status" value="1"/>
</dbReference>
<feature type="transmembrane region" description="Helical" evidence="7">
    <location>
        <begin position="247"/>
        <end position="272"/>
    </location>
</feature>
<feature type="transmembrane region" description="Helical" evidence="7">
    <location>
        <begin position="365"/>
        <end position="386"/>
    </location>
</feature>
<sequence length="457" mass="50099">MLVKHNTIIDRNEAKAFYKTAFSLILPMALQNLINVGISSIDVLLLGRVSETVLSAASLANQVQFILTLIFFGLTSGAAVLTAQYWGKKDTDSILKITAISMRFSLSVAALFTLTVLVFPEQIMNIFTNERPVIAEGVKYLRIISFSYILMSITVIYLNIMRSVERVVISSVVYLISLLSNVTIASLLIFGLFGCPKLGIRGSAIATLTSRGIELLVVIIYAAKFNHVLRFKPSSLLLRDKYLFRDFLYYSVPVTINELMWGCGVAMNAVVIGHLGSSVVSANSVAQITRQLALVIAFGLANATAITIGKAIGENHLQNAKIYARRFIKLSIIAGGAGAILILAARPMIISALNLAPTTQNHLSFMLFVMSYFSFAQAINTTLIVGVFRGGGDTRFGLVLDTTTMWGGSILMGALAAFLFKWSVPVIYMILMSDEIIKIPFSVLRYKSFKWLNNVTR</sequence>
<dbReference type="EMBL" id="SRMQ01000002">
    <property type="protein sequence ID" value="TGJ77440.1"/>
    <property type="molecule type" value="Genomic_DNA"/>
</dbReference>
<evidence type="ECO:0000256" key="3">
    <source>
        <dbReference type="ARBA" id="ARBA00022475"/>
    </source>
</evidence>
<comment type="subcellular location">
    <subcellularLocation>
        <location evidence="1">Cell membrane</location>
        <topology evidence="1">Multi-pass membrane protein</topology>
    </subcellularLocation>
</comment>
<feature type="transmembrane region" description="Helical" evidence="7">
    <location>
        <begin position="21"/>
        <end position="45"/>
    </location>
</feature>
<feature type="transmembrane region" description="Helical" evidence="7">
    <location>
        <begin position="65"/>
        <end position="87"/>
    </location>
</feature>
<keyword evidence="2" id="KW-0813">Transport</keyword>
<keyword evidence="9" id="KW-1185">Reference proteome</keyword>
<dbReference type="GO" id="GO:0015297">
    <property type="term" value="F:antiporter activity"/>
    <property type="evidence" value="ECO:0007669"/>
    <property type="project" value="InterPro"/>
</dbReference>
<dbReference type="GO" id="GO:0005886">
    <property type="term" value="C:plasma membrane"/>
    <property type="evidence" value="ECO:0007669"/>
    <property type="project" value="UniProtKB-SubCell"/>
</dbReference>